<reference evidence="1" key="1">
    <citation type="submission" date="2023-04" db="EMBL/GenBank/DDBJ databases">
        <title>Ambrosiozyma monospora NBRC 10751.</title>
        <authorList>
            <person name="Ichikawa N."/>
            <person name="Sato H."/>
            <person name="Tonouchi N."/>
        </authorList>
    </citation>
    <scope>NUCLEOTIDE SEQUENCE</scope>
    <source>
        <strain evidence="1">NBRC 10751</strain>
    </source>
</reference>
<protein>
    <submittedName>
        <fullName evidence="1">Unnamed protein product</fullName>
    </submittedName>
</protein>
<keyword evidence="2" id="KW-1185">Reference proteome</keyword>
<proteinExistence type="predicted"/>
<evidence type="ECO:0000313" key="1">
    <source>
        <dbReference type="EMBL" id="GME78959.1"/>
    </source>
</evidence>
<name>A0ACB5T103_AMBMO</name>
<accession>A0ACB5T103</accession>
<dbReference type="EMBL" id="BSXS01002387">
    <property type="protein sequence ID" value="GME78959.1"/>
    <property type="molecule type" value="Genomic_DNA"/>
</dbReference>
<sequence length="686" mass="75511">MSPELIKKEPYSGIKTDVWALGVILYTMIAGEMPFDDSLDDEILAKKIETEEPIFNDKLFKPELQKLIKSLLSKTPEDRPSSLDDVLRLPVLQPYGGLNQIETVNKMMYSSSGNQFSTGDRVLLKELARIGLDKELILRSIEDDKLDSVYGFWQLLKEKNRRKSQKRKSKHRSRSMLRISTSKSFIDNAKLAFSPSPTIRSEKAPESFLSRLEKAQQDHDASVKANGSADVKPDSSNSNGSADLGTKMLKHKKSMNPVSRKASAPKLQPPPKIHVMEPPKAGNNDQRSVSSNTSSALKKKHKFSFKRLFGHKRSHSADAINTSSITTKSRSTTKSSSDLKTVAANGYLIGNGINSQSQRNGSAATAQLSTPSTSKAYDQSVPERHSADTPTSTYLKRNRPTRPGSVISSYSMQTTISETSGGSGYLTGYSAENPTSSHQAQIASSSSGRPVYIRGLSDISGTPSSQPESPNSSFTGVSRSNSIDSSSRSLARGRSRRKKSASIGTSFLLKRGKSPLQSKMNAKWGFNAGIPNNHSTPKKFSKATKQQQLTIEEEESDMEEEEDVLKDMTDGELLEDLDLMSESEMLHSNSIRSNNTNKDTKRSYSNSNINRDRLNSNSLRSNRSGSINNNSNGSVNVTANGSFQRVSSDGYPLSKDNSQLNLDEVKMKLSNLRMTSNNAFENNKEN</sequence>
<comment type="caution">
    <text evidence="1">The sequence shown here is derived from an EMBL/GenBank/DDBJ whole genome shotgun (WGS) entry which is preliminary data.</text>
</comment>
<evidence type="ECO:0000313" key="2">
    <source>
        <dbReference type="Proteomes" id="UP001165064"/>
    </source>
</evidence>
<dbReference type="Proteomes" id="UP001165064">
    <property type="component" value="Unassembled WGS sequence"/>
</dbReference>
<organism evidence="1 2">
    <name type="scientific">Ambrosiozyma monospora</name>
    <name type="common">Yeast</name>
    <name type="synonym">Endomycopsis monosporus</name>
    <dbReference type="NCBI Taxonomy" id="43982"/>
    <lineage>
        <taxon>Eukaryota</taxon>
        <taxon>Fungi</taxon>
        <taxon>Dikarya</taxon>
        <taxon>Ascomycota</taxon>
        <taxon>Saccharomycotina</taxon>
        <taxon>Pichiomycetes</taxon>
        <taxon>Pichiales</taxon>
        <taxon>Pichiaceae</taxon>
        <taxon>Ambrosiozyma</taxon>
    </lineage>
</organism>
<gene>
    <name evidence="1" type="ORF">Amon02_000369400</name>
</gene>